<dbReference type="AlphaFoldDB" id="A0A918ISQ4"/>
<gene>
    <name evidence="1" type="ORF">GCM10010503_03100</name>
</gene>
<dbReference type="EMBL" id="BMUE01000001">
    <property type="protein sequence ID" value="GGW30870.1"/>
    <property type="molecule type" value="Genomic_DNA"/>
</dbReference>
<name>A0A918ISQ4_9ACTN</name>
<proteinExistence type="predicted"/>
<reference evidence="1" key="2">
    <citation type="submission" date="2020-09" db="EMBL/GenBank/DDBJ databases">
        <authorList>
            <person name="Sun Q."/>
            <person name="Ohkuma M."/>
        </authorList>
    </citation>
    <scope>NUCLEOTIDE SEQUENCE</scope>
    <source>
        <strain evidence="1">JCM 4490</strain>
    </source>
</reference>
<comment type="caution">
    <text evidence="1">The sequence shown here is derived from an EMBL/GenBank/DDBJ whole genome shotgun (WGS) entry which is preliminary data.</text>
</comment>
<sequence>MDEQQAMKRAEQIIRQAVDGMSPKPTLKRVGPVPVGACLADDHSSGGRQQVSLTYQLTGVPGTQAKNLVRQARDAWVKKGYKFQSSDADWSDPFPTVSMRTDRDDFWMDAITGVVDKEKGEGLASIGVTSPCFTPSAASSADPASFQRVPLPADEQAERRALGHSSRIYDVLRLQHAPAREGEGLATYQEGGDTYAHHAWSTQPAGSDKTVQALERAQAYFESAGWAVRHVPTATGAPALLARNAADGTVSQLAPSVDGTLRVGVTTPVVGPGVTTA</sequence>
<evidence type="ECO:0000313" key="1">
    <source>
        <dbReference type="EMBL" id="GGW30870.1"/>
    </source>
</evidence>
<accession>A0A918ISQ4</accession>
<dbReference type="RefSeq" id="WP_229815847.1">
    <property type="nucleotide sequence ID" value="NZ_BMUE01000001.1"/>
</dbReference>
<dbReference type="Proteomes" id="UP000620224">
    <property type="component" value="Unassembled WGS sequence"/>
</dbReference>
<keyword evidence="2" id="KW-1185">Reference proteome</keyword>
<evidence type="ECO:0000313" key="2">
    <source>
        <dbReference type="Proteomes" id="UP000620224"/>
    </source>
</evidence>
<organism evidence="1 2">
    <name type="scientific">Streptomyces lucensis JCM 4490</name>
    <dbReference type="NCBI Taxonomy" id="1306176"/>
    <lineage>
        <taxon>Bacteria</taxon>
        <taxon>Bacillati</taxon>
        <taxon>Actinomycetota</taxon>
        <taxon>Actinomycetes</taxon>
        <taxon>Kitasatosporales</taxon>
        <taxon>Streptomycetaceae</taxon>
        <taxon>Streptomyces</taxon>
    </lineage>
</organism>
<protein>
    <submittedName>
        <fullName evidence="1">Uncharacterized protein</fullName>
    </submittedName>
</protein>
<reference evidence="1" key="1">
    <citation type="journal article" date="2014" name="Int. J. Syst. Evol. Microbiol.">
        <title>Complete genome sequence of Corynebacterium casei LMG S-19264T (=DSM 44701T), isolated from a smear-ripened cheese.</title>
        <authorList>
            <consortium name="US DOE Joint Genome Institute (JGI-PGF)"/>
            <person name="Walter F."/>
            <person name="Albersmeier A."/>
            <person name="Kalinowski J."/>
            <person name="Ruckert C."/>
        </authorList>
    </citation>
    <scope>NUCLEOTIDE SEQUENCE</scope>
    <source>
        <strain evidence="1">JCM 4490</strain>
    </source>
</reference>